<dbReference type="AlphaFoldDB" id="A0A640T8Z1"/>
<sequence length="75" mass="8206">MTDSERLPLLFLDVDGPLIPFGAEAQQYPTYATGLDLCAADANPLLTRINPEHGRKLDALPCEVLTSRRGDHVSE</sequence>
<organism evidence="1 2">
    <name type="scientific">Streptomyces glebosus</name>
    <dbReference type="NCBI Taxonomy" id="249580"/>
    <lineage>
        <taxon>Bacteria</taxon>
        <taxon>Bacillati</taxon>
        <taxon>Actinomycetota</taxon>
        <taxon>Actinomycetes</taxon>
        <taxon>Kitasatosporales</taxon>
        <taxon>Streptomycetaceae</taxon>
        <taxon>Streptomyces</taxon>
    </lineage>
</organism>
<dbReference type="EMBL" id="BLIO01000001">
    <property type="protein sequence ID" value="GFE19472.1"/>
    <property type="molecule type" value="Genomic_DNA"/>
</dbReference>
<reference evidence="1 2" key="1">
    <citation type="submission" date="2019-12" db="EMBL/GenBank/DDBJ databases">
        <title>Whole genome shotgun sequence of Streptomyces hygroscopicus subsp. glebosus NBRC 13786.</title>
        <authorList>
            <person name="Ichikawa N."/>
            <person name="Kimura A."/>
            <person name="Kitahashi Y."/>
            <person name="Komaki H."/>
            <person name="Tamura T."/>
        </authorList>
    </citation>
    <scope>NUCLEOTIDE SEQUENCE [LARGE SCALE GENOMIC DNA]</scope>
    <source>
        <strain evidence="1 2">NBRC 13786</strain>
    </source>
</reference>
<protein>
    <submittedName>
        <fullName evidence="1">Uncharacterized protein</fullName>
    </submittedName>
</protein>
<keyword evidence="2" id="KW-1185">Reference proteome</keyword>
<evidence type="ECO:0000313" key="1">
    <source>
        <dbReference type="EMBL" id="GFE19472.1"/>
    </source>
</evidence>
<dbReference type="Proteomes" id="UP000430079">
    <property type="component" value="Unassembled WGS sequence"/>
</dbReference>
<evidence type="ECO:0000313" key="2">
    <source>
        <dbReference type="Proteomes" id="UP000430079"/>
    </source>
</evidence>
<gene>
    <name evidence="1" type="ORF">Sgleb_75190</name>
</gene>
<proteinExistence type="predicted"/>
<comment type="caution">
    <text evidence="1">The sequence shown here is derived from an EMBL/GenBank/DDBJ whole genome shotgun (WGS) entry which is preliminary data.</text>
</comment>
<accession>A0A640T8Z1</accession>
<name>A0A640T8Z1_9ACTN</name>